<dbReference type="InterPro" id="IPR051497">
    <property type="entry name" value="Dev/Hematopoietic_TF"/>
</dbReference>
<feature type="compositionally biased region" description="Low complexity" evidence="12">
    <location>
        <begin position="307"/>
        <end position="316"/>
    </location>
</feature>
<feature type="compositionally biased region" description="Acidic residues" evidence="12">
    <location>
        <begin position="899"/>
        <end position="908"/>
    </location>
</feature>
<protein>
    <recommendedName>
        <fullName evidence="13">C2H2-type domain-containing protein</fullName>
    </recommendedName>
</protein>
<feature type="region of interest" description="Disordered" evidence="12">
    <location>
        <begin position="307"/>
        <end position="344"/>
    </location>
</feature>
<dbReference type="SUPFAM" id="SSF57667">
    <property type="entry name" value="beta-beta-alpha zinc fingers"/>
    <property type="match status" value="2"/>
</dbReference>
<dbReference type="GO" id="GO:0000978">
    <property type="term" value="F:RNA polymerase II cis-regulatory region sequence-specific DNA binding"/>
    <property type="evidence" value="ECO:0007669"/>
    <property type="project" value="TreeGrafter"/>
</dbReference>
<dbReference type="Gene3D" id="3.30.160.60">
    <property type="entry name" value="Classic Zinc Finger"/>
    <property type="match status" value="2"/>
</dbReference>
<keyword evidence="3" id="KW-0479">Metal-binding</keyword>
<feature type="compositionally biased region" description="Low complexity" evidence="12">
    <location>
        <begin position="474"/>
        <end position="485"/>
    </location>
</feature>
<evidence type="ECO:0000256" key="1">
    <source>
        <dbReference type="ARBA" id="ARBA00004123"/>
    </source>
</evidence>
<keyword evidence="2" id="KW-1017">Isopeptide bond</keyword>
<evidence type="ECO:0000256" key="5">
    <source>
        <dbReference type="ARBA" id="ARBA00022771"/>
    </source>
</evidence>
<feature type="compositionally biased region" description="Low complexity" evidence="12">
    <location>
        <begin position="675"/>
        <end position="692"/>
    </location>
</feature>
<dbReference type="GO" id="GO:0008270">
    <property type="term" value="F:zinc ion binding"/>
    <property type="evidence" value="ECO:0007669"/>
    <property type="project" value="UniProtKB-KW"/>
</dbReference>
<keyword evidence="7" id="KW-0832">Ubl conjugation</keyword>
<feature type="region of interest" description="Disordered" evidence="12">
    <location>
        <begin position="105"/>
        <end position="174"/>
    </location>
</feature>
<feature type="compositionally biased region" description="Low complexity" evidence="12">
    <location>
        <begin position="53"/>
        <end position="65"/>
    </location>
</feature>
<evidence type="ECO:0000256" key="6">
    <source>
        <dbReference type="ARBA" id="ARBA00022833"/>
    </source>
</evidence>
<evidence type="ECO:0000256" key="3">
    <source>
        <dbReference type="ARBA" id="ARBA00022723"/>
    </source>
</evidence>
<feature type="region of interest" description="Disordered" evidence="12">
    <location>
        <begin position="869"/>
        <end position="944"/>
    </location>
</feature>
<dbReference type="InterPro" id="IPR036236">
    <property type="entry name" value="Znf_C2H2_sf"/>
</dbReference>
<feature type="compositionally biased region" description="Polar residues" evidence="12">
    <location>
        <begin position="161"/>
        <end position="171"/>
    </location>
</feature>
<dbReference type="Pfam" id="PF23611">
    <property type="entry name" value="zf-C2H2_16"/>
    <property type="match status" value="1"/>
</dbReference>
<comment type="subcellular location">
    <subcellularLocation>
        <location evidence="1">Nucleus</location>
    </subcellularLocation>
</comment>
<dbReference type="InterPro" id="IPR056438">
    <property type="entry name" value="Znf-C2H2_CTCF"/>
</dbReference>
<accession>A0A819J7W2</accession>
<dbReference type="PANTHER" id="PTHR45993:SF6">
    <property type="entry name" value="C2H2-TYPE DOMAIN-CONTAINING PROTEIN"/>
    <property type="match status" value="1"/>
</dbReference>
<dbReference type="InterPro" id="IPR013087">
    <property type="entry name" value="Znf_C2H2_type"/>
</dbReference>
<dbReference type="GO" id="GO:0005634">
    <property type="term" value="C:nucleus"/>
    <property type="evidence" value="ECO:0007669"/>
    <property type="project" value="UniProtKB-SubCell"/>
</dbReference>
<feature type="region of interest" description="Disordered" evidence="12">
    <location>
        <begin position="667"/>
        <end position="718"/>
    </location>
</feature>
<dbReference type="InterPro" id="IPR057448">
    <property type="entry name" value="BCL-11A_Znf_CCHC"/>
</dbReference>
<feature type="domain" description="C2H2-type" evidence="13">
    <location>
        <begin position="836"/>
        <end position="856"/>
    </location>
</feature>
<evidence type="ECO:0000259" key="13">
    <source>
        <dbReference type="PROSITE" id="PS50157"/>
    </source>
</evidence>
<feature type="compositionally biased region" description="Polar residues" evidence="12">
    <location>
        <begin position="506"/>
        <end position="523"/>
    </location>
</feature>
<dbReference type="AlphaFoldDB" id="A0A819J7W2"/>
<dbReference type="Pfam" id="PF00096">
    <property type="entry name" value="zf-C2H2"/>
    <property type="match status" value="2"/>
</dbReference>
<name>A0A819J7W2_9BILA</name>
<dbReference type="Proteomes" id="UP000663842">
    <property type="component" value="Unassembled WGS sequence"/>
</dbReference>
<feature type="compositionally biased region" description="Low complexity" evidence="12">
    <location>
        <begin position="869"/>
        <end position="882"/>
    </location>
</feature>
<evidence type="ECO:0000256" key="11">
    <source>
        <dbReference type="PROSITE-ProRule" id="PRU00042"/>
    </source>
</evidence>
<evidence type="ECO:0000256" key="2">
    <source>
        <dbReference type="ARBA" id="ARBA00022499"/>
    </source>
</evidence>
<dbReference type="PANTHER" id="PTHR45993">
    <property type="entry name" value="B-CELL LYMPHOMA/LEUKEMIA 11"/>
    <property type="match status" value="1"/>
</dbReference>
<dbReference type="FunFam" id="3.30.160.60:FF:001175">
    <property type="entry name" value="Zinc finger, C2H2 type"/>
    <property type="match status" value="1"/>
</dbReference>
<feature type="compositionally biased region" description="Polar residues" evidence="12">
    <location>
        <begin position="452"/>
        <end position="466"/>
    </location>
</feature>
<organism evidence="14 15">
    <name type="scientific">Rotaria magnacalcarata</name>
    <dbReference type="NCBI Taxonomy" id="392030"/>
    <lineage>
        <taxon>Eukaryota</taxon>
        <taxon>Metazoa</taxon>
        <taxon>Spiralia</taxon>
        <taxon>Gnathifera</taxon>
        <taxon>Rotifera</taxon>
        <taxon>Eurotatoria</taxon>
        <taxon>Bdelloidea</taxon>
        <taxon>Philodinida</taxon>
        <taxon>Philodinidae</taxon>
        <taxon>Rotaria</taxon>
    </lineage>
</organism>
<feature type="compositionally biased region" description="Acidic residues" evidence="12">
    <location>
        <begin position="128"/>
        <end position="142"/>
    </location>
</feature>
<feature type="domain" description="C2H2-type" evidence="13">
    <location>
        <begin position="806"/>
        <end position="828"/>
    </location>
</feature>
<feature type="domain" description="C2H2-type" evidence="13">
    <location>
        <begin position="778"/>
        <end position="805"/>
    </location>
</feature>
<dbReference type="GO" id="GO:0006357">
    <property type="term" value="P:regulation of transcription by RNA polymerase II"/>
    <property type="evidence" value="ECO:0007669"/>
    <property type="project" value="TreeGrafter"/>
</dbReference>
<evidence type="ECO:0000313" key="14">
    <source>
        <dbReference type="EMBL" id="CAF3928830.1"/>
    </source>
</evidence>
<dbReference type="PROSITE" id="PS00028">
    <property type="entry name" value="ZINC_FINGER_C2H2_1"/>
    <property type="match status" value="3"/>
</dbReference>
<comment type="caution">
    <text evidence="14">The sequence shown here is derived from an EMBL/GenBank/DDBJ whole genome shotgun (WGS) entry which is preliminary data.</text>
</comment>
<feature type="region of interest" description="Disordered" evidence="12">
    <location>
        <begin position="422"/>
        <end position="541"/>
    </location>
</feature>
<feature type="compositionally biased region" description="Acidic residues" evidence="12">
    <location>
        <begin position="917"/>
        <end position="935"/>
    </location>
</feature>
<evidence type="ECO:0000256" key="7">
    <source>
        <dbReference type="ARBA" id="ARBA00022843"/>
    </source>
</evidence>
<reference evidence="14" key="1">
    <citation type="submission" date="2021-02" db="EMBL/GenBank/DDBJ databases">
        <authorList>
            <person name="Nowell W R."/>
        </authorList>
    </citation>
    <scope>NUCLEOTIDE SEQUENCE</scope>
</reference>
<dbReference type="PROSITE" id="PS50157">
    <property type="entry name" value="ZINC_FINGER_C2H2_2"/>
    <property type="match status" value="4"/>
</dbReference>
<dbReference type="FunFam" id="3.30.160.60:FF:000046">
    <property type="entry name" value="Putative B-cell lymphoma/leukemia 11A"/>
    <property type="match status" value="1"/>
</dbReference>
<keyword evidence="4" id="KW-0677">Repeat</keyword>
<feature type="region of interest" description="Disordered" evidence="12">
    <location>
        <begin position="42"/>
        <end position="65"/>
    </location>
</feature>
<dbReference type="EMBL" id="CAJOBF010001236">
    <property type="protein sequence ID" value="CAF3928830.1"/>
    <property type="molecule type" value="Genomic_DNA"/>
</dbReference>
<evidence type="ECO:0000313" key="15">
    <source>
        <dbReference type="Proteomes" id="UP000663842"/>
    </source>
</evidence>
<proteinExistence type="predicted"/>
<dbReference type="GO" id="GO:0003700">
    <property type="term" value="F:DNA-binding transcription factor activity"/>
    <property type="evidence" value="ECO:0007669"/>
    <property type="project" value="TreeGrafter"/>
</dbReference>
<evidence type="ECO:0000256" key="10">
    <source>
        <dbReference type="ARBA" id="ARBA00023242"/>
    </source>
</evidence>
<evidence type="ECO:0000256" key="4">
    <source>
        <dbReference type="ARBA" id="ARBA00022737"/>
    </source>
</evidence>
<evidence type="ECO:0000256" key="8">
    <source>
        <dbReference type="ARBA" id="ARBA00023015"/>
    </source>
</evidence>
<sequence>MVNNNVEPLLALNSSSNPLMSIMMTNGDGNSTNHELSSKRSAMKASSLSHVKSSMNSNNNNNSPLNNDNRIKFIDMLVCGCCQQDFQLSDILKFIEHKAKCGNKENKQNIPYHFPQRRRHRREGYNNDCDDDDGDEDDDEDDKSQHSGNSSESDNEHNIQHHQSNRQISSQKRTKFSKVLVDASANTLNNNNEPYNFECNECGDVYSTAWFLIQHYQRLHGLKMYRNCLNENASSNPSKSNNNNATAPALINNGLLTKDPSTLNIDLAMFETAFKQATPTSRSLTSSTAFASNQLIAAANVARSVQQQQQQQQQQQRHSLSIRTAADSDCNPRGSISAGANPKANVPFSALSTSAYPSLLQEAARSNSIVQLLKEVAKQQTSKIYDKNKSSNNTDSQFLTPKSFDVTTAEVENESNNNVYSQHEGLSHHARQQKRARPTDSDQNDEYEQKRTISSLSLFNSSNRVSTGPMRRLSVSSTPSISLSSSEDEPTPSLNYSVTNEDKTTLNDTSIQPLPPSSTIIDQSQERKRNQRKPTRQKSTQLLNGIDKSQQAITKSIKAEPCDTADNSANLNIVSDENQSLAWKKPGLLLKTSANLSNESTNDNRTSLNNSSTYKWLHQAFRSLIPGQLQINDIDITMQQSPQSSRHKISSTDRSISTFVSVSMIDSGGGGGGHASARSSPHRSTSSPCSTSVLNLSTPSGNNMNDQNSPSQSNMIDRSLTSPDGIYHHQPRILNQTNRNENNSKASTSTLFANNAINLNHISNNNNQRLIKRDRRNDTCEYCGKVFKNCSNLTVHRRSHTGEKPYKCELCAYACAQSSKLTRHMKTHGRAGNEAFRCRYCSMPFSVASTLEKHMRRCDRNPQILAVFKQQQQSSSSSSINDNNRKSRSNSKNGFFIGEIDDNDETNVDDYSSFAEIVDEQNDVSADEDIDDIDFAEQTSNEQS</sequence>
<feature type="domain" description="C2H2-type" evidence="13">
    <location>
        <begin position="197"/>
        <end position="220"/>
    </location>
</feature>
<evidence type="ECO:0000256" key="12">
    <source>
        <dbReference type="SAM" id="MobiDB-lite"/>
    </source>
</evidence>
<keyword evidence="9" id="KW-0804">Transcription</keyword>
<keyword evidence="8" id="KW-0805">Transcription regulation</keyword>
<gene>
    <name evidence="14" type="ORF">UXM345_LOCUS12066</name>
</gene>
<feature type="compositionally biased region" description="Polar residues" evidence="12">
    <location>
        <begin position="693"/>
        <end position="718"/>
    </location>
</feature>
<keyword evidence="6" id="KW-0862">Zinc</keyword>
<keyword evidence="10" id="KW-0539">Nucleus</keyword>
<evidence type="ECO:0000256" key="9">
    <source>
        <dbReference type="ARBA" id="ARBA00023163"/>
    </source>
</evidence>
<keyword evidence="5 11" id="KW-0863">Zinc-finger</keyword>
<dbReference type="Pfam" id="PF25491">
    <property type="entry name" value="CCHC_BCL-11A"/>
    <property type="match status" value="1"/>
</dbReference>
<dbReference type="SMART" id="SM00355">
    <property type="entry name" value="ZnF_C2H2"/>
    <property type="match status" value="4"/>
</dbReference>